<comment type="caution">
    <text evidence="1">The sequence shown here is derived from an EMBL/GenBank/DDBJ whole genome shotgun (WGS) entry which is preliminary data.</text>
</comment>
<sequence length="96" mass="10384">MGHNPGQRRTGDSTSALYITKYRPEDRAALITVDNTTSQIFVAGPDERFVRLDTTEPVLVEFSKMDLALNAVIDSSNYVFGEDLTVGESVLGGTSG</sequence>
<protein>
    <submittedName>
        <fullName evidence="1">Uncharacterized protein</fullName>
    </submittedName>
</protein>
<dbReference type="EMBL" id="BARS01054570">
    <property type="protein sequence ID" value="GAG49926.1"/>
    <property type="molecule type" value="Genomic_DNA"/>
</dbReference>
<accession>X0ZP00</accession>
<proteinExistence type="predicted"/>
<name>X0ZP00_9ZZZZ</name>
<dbReference type="AlphaFoldDB" id="X0ZP00"/>
<feature type="non-terminal residue" evidence="1">
    <location>
        <position position="96"/>
    </location>
</feature>
<gene>
    <name evidence="1" type="ORF">S01H1_80765</name>
</gene>
<reference evidence="1" key="1">
    <citation type="journal article" date="2014" name="Front. Microbiol.">
        <title>High frequency of phylogenetically diverse reductive dehalogenase-homologous genes in deep subseafloor sedimentary metagenomes.</title>
        <authorList>
            <person name="Kawai M."/>
            <person name="Futagami T."/>
            <person name="Toyoda A."/>
            <person name="Takaki Y."/>
            <person name="Nishi S."/>
            <person name="Hori S."/>
            <person name="Arai W."/>
            <person name="Tsubouchi T."/>
            <person name="Morono Y."/>
            <person name="Uchiyama I."/>
            <person name="Ito T."/>
            <person name="Fujiyama A."/>
            <person name="Inagaki F."/>
            <person name="Takami H."/>
        </authorList>
    </citation>
    <scope>NUCLEOTIDE SEQUENCE</scope>
    <source>
        <strain evidence="1">Expedition CK06-06</strain>
    </source>
</reference>
<organism evidence="1">
    <name type="scientific">marine sediment metagenome</name>
    <dbReference type="NCBI Taxonomy" id="412755"/>
    <lineage>
        <taxon>unclassified sequences</taxon>
        <taxon>metagenomes</taxon>
        <taxon>ecological metagenomes</taxon>
    </lineage>
</organism>
<evidence type="ECO:0000313" key="1">
    <source>
        <dbReference type="EMBL" id="GAG49926.1"/>
    </source>
</evidence>